<feature type="transmembrane region" description="Helical" evidence="1">
    <location>
        <begin position="12"/>
        <end position="29"/>
    </location>
</feature>
<evidence type="ECO:0000313" key="2">
    <source>
        <dbReference type="EMBL" id="KAF5591872.1"/>
    </source>
</evidence>
<keyword evidence="1" id="KW-1133">Transmembrane helix</keyword>
<dbReference type="AlphaFoldDB" id="A0A8H5UJZ9"/>
<proteinExistence type="predicted"/>
<reference evidence="2 3" key="1">
    <citation type="submission" date="2020-05" db="EMBL/GenBank/DDBJ databases">
        <title>Identification and distribution of gene clusters putatively required for synthesis of sphingolipid metabolism inhibitors in phylogenetically diverse species of the filamentous fungus Fusarium.</title>
        <authorList>
            <person name="Kim H.-S."/>
            <person name="Busman M."/>
            <person name="Brown D.W."/>
            <person name="Divon H."/>
            <person name="Uhlig S."/>
            <person name="Proctor R.H."/>
        </authorList>
    </citation>
    <scope>NUCLEOTIDE SEQUENCE [LARGE SCALE GENOMIC DNA]</scope>
    <source>
        <strain evidence="2 3">NRRL 36939</strain>
    </source>
</reference>
<accession>A0A8H5UJZ9</accession>
<evidence type="ECO:0000313" key="3">
    <source>
        <dbReference type="Proteomes" id="UP000546213"/>
    </source>
</evidence>
<dbReference type="OrthoDB" id="5006731at2759"/>
<sequence>MAMTIAIDIPAGAEVVLPLLMLIALFWAIRKCLVLENVKHSDPACTDFVDSLPPLGERAFSGPELAHRNTQEVIKKEIETLEKNRQAAFAELCTIHARRLKVDKTLADLTETLKRDYPFRHGPAEEIQKKIDLKNKIRHLTKEREDCYGLVDDICHKMYMMLIQRLALRRKIDRLDLQMESARLADILYPWNIASDGLWDKNTEAKEE</sequence>
<keyword evidence="1" id="KW-0472">Membrane</keyword>
<keyword evidence="1" id="KW-0812">Transmembrane</keyword>
<protein>
    <submittedName>
        <fullName evidence="2">Uncharacterized protein</fullName>
    </submittedName>
</protein>
<evidence type="ECO:0000256" key="1">
    <source>
        <dbReference type="SAM" id="Phobius"/>
    </source>
</evidence>
<dbReference type="EMBL" id="JAAOAS010000127">
    <property type="protein sequence ID" value="KAF5591872.1"/>
    <property type="molecule type" value="Genomic_DNA"/>
</dbReference>
<organism evidence="2 3">
    <name type="scientific">Fusarium pseudocircinatum</name>
    <dbReference type="NCBI Taxonomy" id="56676"/>
    <lineage>
        <taxon>Eukaryota</taxon>
        <taxon>Fungi</taxon>
        <taxon>Dikarya</taxon>
        <taxon>Ascomycota</taxon>
        <taxon>Pezizomycotina</taxon>
        <taxon>Sordariomycetes</taxon>
        <taxon>Hypocreomycetidae</taxon>
        <taxon>Hypocreales</taxon>
        <taxon>Nectriaceae</taxon>
        <taxon>Fusarium</taxon>
        <taxon>Fusarium fujikuroi species complex</taxon>
    </lineage>
</organism>
<name>A0A8H5UJZ9_9HYPO</name>
<dbReference type="Proteomes" id="UP000546213">
    <property type="component" value="Unassembled WGS sequence"/>
</dbReference>
<gene>
    <name evidence="2" type="ORF">FPCIR_5940</name>
</gene>
<comment type="caution">
    <text evidence="2">The sequence shown here is derived from an EMBL/GenBank/DDBJ whole genome shotgun (WGS) entry which is preliminary data.</text>
</comment>
<keyword evidence="3" id="KW-1185">Reference proteome</keyword>